<comment type="similarity">
    <text evidence="3">Belongs to the HPF/YfiA ribosome-associated protein family. Short HPF subfamily.</text>
</comment>
<dbReference type="InterPro" id="IPR003489">
    <property type="entry name" value="RHF/RaiA"/>
</dbReference>
<evidence type="ECO:0000256" key="7">
    <source>
        <dbReference type="SAM" id="Coils"/>
    </source>
</evidence>
<dbReference type="Pfam" id="PF02482">
    <property type="entry name" value="Ribosomal_S30AE"/>
    <property type="match status" value="1"/>
</dbReference>
<dbReference type="Proteomes" id="UP000188603">
    <property type="component" value="Chromosome"/>
</dbReference>
<evidence type="ECO:0000256" key="3">
    <source>
        <dbReference type="ARBA" id="ARBA00038434"/>
    </source>
</evidence>
<comment type="subunit">
    <text evidence="6">Interacts with 100S ribosomes.</text>
</comment>
<evidence type="ECO:0000256" key="4">
    <source>
        <dbReference type="ARBA" id="ARBA00038695"/>
    </source>
</evidence>
<feature type="coiled-coil region" evidence="7">
    <location>
        <begin position="73"/>
        <end position="100"/>
    </location>
</feature>
<dbReference type="SUPFAM" id="SSF69754">
    <property type="entry name" value="Ribosome binding protein Y (YfiA homologue)"/>
    <property type="match status" value="1"/>
</dbReference>
<dbReference type="KEGG" id="ntr:B0W44_16340"/>
<sequence length="189" mass="21607">MQYNIRGHNIEVTAALRDYVEKKLSRVEKYFNTAPTAPANVSLSVLKDEHTVEVTIPFPGVLLRAEETSGDMYASIDLVVEKLERQIRKYKTRVNRKARQNGSLRTLFKENGLNGSPPSAVDAEETDESEFEIVRTKRFTLKPMDVEEAILQMDMLGHNFFVFSNSSTNEVNVVYKRKDGRYGLIEPEM</sequence>
<dbReference type="InterPro" id="IPR036567">
    <property type="entry name" value="RHF-like"/>
</dbReference>
<dbReference type="InterPro" id="IPR034694">
    <property type="entry name" value="HPF_long/plastid"/>
</dbReference>
<dbReference type="Pfam" id="PF16321">
    <property type="entry name" value="Ribosom_S30AE_C"/>
    <property type="match status" value="1"/>
</dbReference>
<comment type="subcellular location">
    <subcellularLocation>
        <location evidence="6">Cytoplasm</location>
    </subcellularLocation>
</comment>
<dbReference type="Gene3D" id="3.30.505.50">
    <property type="entry name" value="Sigma 54 modulation/S30EA ribosomal protein, C-terminal domain"/>
    <property type="match status" value="1"/>
</dbReference>
<dbReference type="AlphaFoldDB" id="A0A1U9KAJ0"/>
<dbReference type="NCBIfam" id="TIGR00741">
    <property type="entry name" value="yfiA"/>
    <property type="match status" value="1"/>
</dbReference>
<keyword evidence="7" id="KW-0175">Coiled coil</keyword>
<dbReference type="FunFam" id="3.30.505.50:FF:000001">
    <property type="entry name" value="Ribosome hibernation promoting factor"/>
    <property type="match status" value="1"/>
</dbReference>
<evidence type="ECO:0000256" key="2">
    <source>
        <dbReference type="ARBA" id="ARBA00022845"/>
    </source>
</evidence>
<accession>A0A1U9KAJ0</accession>
<keyword evidence="10" id="KW-1185">Reference proteome</keyword>
<reference evidence="9 10" key="1">
    <citation type="journal article" date="2015" name="Int. J. Syst. Evol. Microbiol.">
        <title>Novibacillus thermophilus gen. nov., sp. nov., a Gram-staining-negative and moderately thermophilic member of the family Thermoactinomycetaceae.</title>
        <authorList>
            <person name="Yang G."/>
            <person name="Chen J."/>
            <person name="Zhou S."/>
        </authorList>
    </citation>
    <scope>NUCLEOTIDE SEQUENCE [LARGE SCALE GENOMIC DNA]</scope>
    <source>
        <strain evidence="9 10">SG-1</strain>
    </source>
</reference>
<dbReference type="CDD" id="cd00552">
    <property type="entry name" value="RaiA"/>
    <property type="match status" value="1"/>
</dbReference>
<name>A0A1U9KAJ0_9BACL</name>
<evidence type="ECO:0000256" key="6">
    <source>
        <dbReference type="HAMAP-Rule" id="MF_00839"/>
    </source>
</evidence>
<dbReference type="GO" id="GO:0022627">
    <property type="term" value="C:cytosolic small ribosomal subunit"/>
    <property type="evidence" value="ECO:0007669"/>
    <property type="project" value="TreeGrafter"/>
</dbReference>
<dbReference type="RefSeq" id="WP_077720942.1">
    <property type="nucleotide sequence ID" value="NZ_CP019699.1"/>
</dbReference>
<dbReference type="InterPro" id="IPR032528">
    <property type="entry name" value="Ribosom_S30AE_C"/>
</dbReference>
<organism evidence="9 10">
    <name type="scientific">Novibacillus thermophilus</name>
    <dbReference type="NCBI Taxonomy" id="1471761"/>
    <lineage>
        <taxon>Bacteria</taxon>
        <taxon>Bacillati</taxon>
        <taxon>Bacillota</taxon>
        <taxon>Bacilli</taxon>
        <taxon>Bacillales</taxon>
        <taxon>Thermoactinomycetaceae</taxon>
        <taxon>Novibacillus</taxon>
    </lineage>
</organism>
<evidence type="ECO:0000259" key="8">
    <source>
        <dbReference type="Pfam" id="PF16321"/>
    </source>
</evidence>
<comment type="subunit">
    <text evidence="4">Associates exclusively with 100S ribosomes, which are dimers of 70S ribosomes.</text>
</comment>
<proteinExistence type="inferred from homology"/>
<dbReference type="STRING" id="1471761.B0W44_16340"/>
<evidence type="ECO:0000256" key="1">
    <source>
        <dbReference type="ARBA" id="ARBA00022490"/>
    </source>
</evidence>
<feature type="domain" description="Sigma 54 modulation/S30EA ribosomal protein C-terminal" evidence="8">
    <location>
        <begin position="129"/>
        <end position="184"/>
    </location>
</feature>
<keyword evidence="2 6" id="KW-0810">Translation regulation</keyword>
<dbReference type="OrthoDB" id="9794975at2"/>
<keyword evidence="1 6" id="KW-0963">Cytoplasm</keyword>
<comment type="similarity">
    <text evidence="6">Belongs to the HPF/YfiA ribosome-associated protein family. Long HPF subfamily.</text>
</comment>
<evidence type="ECO:0000313" key="9">
    <source>
        <dbReference type="EMBL" id="AQS57085.1"/>
    </source>
</evidence>
<comment type="function">
    <text evidence="6">Required for dimerization of active 70S ribosomes into 100S ribosomes in stationary phase; 100S ribosomes are translationally inactive and sometimes present during exponential growth.</text>
</comment>
<dbReference type="PANTHER" id="PTHR33231">
    <property type="entry name" value="30S RIBOSOMAL PROTEIN"/>
    <property type="match status" value="1"/>
</dbReference>
<evidence type="ECO:0000313" key="10">
    <source>
        <dbReference type="Proteomes" id="UP000188603"/>
    </source>
</evidence>
<dbReference type="PANTHER" id="PTHR33231:SF1">
    <property type="entry name" value="30S RIBOSOMAL PROTEIN"/>
    <property type="match status" value="1"/>
</dbReference>
<protein>
    <recommendedName>
        <fullName evidence="5 6">Ribosome hibernation promoting factor</fullName>
        <shortName evidence="6">HPF</shortName>
    </recommendedName>
</protein>
<gene>
    <name evidence="6" type="primary">hpf</name>
    <name evidence="9" type="ORF">B0W44_16340</name>
</gene>
<dbReference type="EMBL" id="CP019699">
    <property type="protein sequence ID" value="AQS57085.1"/>
    <property type="molecule type" value="Genomic_DNA"/>
</dbReference>
<dbReference type="HAMAP" id="MF_00839">
    <property type="entry name" value="HPF"/>
    <property type="match status" value="1"/>
</dbReference>
<dbReference type="FunFam" id="3.30.160.100:FF:000001">
    <property type="entry name" value="Ribosome hibernation promoting factor"/>
    <property type="match status" value="1"/>
</dbReference>
<evidence type="ECO:0000256" key="5">
    <source>
        <dbReference type="ARBA" id="ARBA00041148"/>
    </source>
</evidence>
<dbReference type="InterPro" id="IPR050574">
    <property type="entry name" value="HPF/YfiA_ribosome-assoc"/>
</dbReference>
<dbReference type="GO" id="GO:0045900">
    <property type="term" value="P:negative regulation of translational elongation"/>
    <property type="evidence" value="ECO:0007669"/>
    <property type="project" value="TreeGrafter"/>
</dbReference>
<dbReference type="GO" id="GO:0043024">
    <property type="term" value="F:ribosomal small subunit binding"/>
    <property type="evidence" value="ECO:0007669"/>
    <property type="project" value="TreeGrafter"/>
</dbReference>
<dbReference type="Gene3D" id="3.30.160.100">
    <property type="entry name" value="Ribosome hibernation promotion factor-like"/>
    <property type="match status" value="1"/>
</dbReference>
<dbReference type="InterPro" id="IPR038416">
    <property type="entry name" value="Ribosom_S30AE_C_sf"/>
</dbReference>